<dbReference type="GO" id="GO:0000976">
    <property type="term" value="F:transcription cis-regulatory region binding"/>
    <property type="evidence" value="ECO:0007669"/>
    <property type="project" value="TreeGrafter"/>
</dbReference>
<name>A0A9P9FSN3_9HYPO</name>
<dbReference type="Proteomes" id="UP000738349">
    <property type="component" value="Unassembled WGS sequence"/>
</dbReference>
<keyword evidence="4" id="KW-1185">Reference proteome</keyword>
<keyword evidence="2" id="KW-0539">Nucleus</keyword>
<dbReference type="AlphaFoldDB" id="A0A9P9FSN3"/>
<accession>A0A9P9FSN3</accession>
<dbReference type="InterPro" id="IPR021858">
    <property type="entry name" value="Fun_TF"/>
</dbReference>
<comment type="caution">
    <text evidence="3">The sequence shown here is derived from an EMBL/GenBank/DDBJ whole genome shotgun (WGS) entry which is preliminary data.</text>
</comment>
<dbReference type="GO" id="GO:0045944">
    <property type="term" value="P:positive regulation of transcription by RNA polymerase II"/>
    <property type="evidence" value="ECO:0007669"/>
    <property type="project" value="TreeGrafter"/>
</dbReference>
<proteinExistence type="predicted"/>
<dbReference type="Pfam" id="PF11951">
    <property type="entry name" value="Fungal_trans_2"/>
    <property type="match status" value="1"/>
</dbReference>
<comment type="subcellular location">
    <subcellularLocation>
        <location evidence="1">Nucleus</location>
    </subcellularLocation>
</comment>
<dbReference type="PANTHER" id="PTHR37534:SF25">
    <property type="entry name" value="ZN(II)2CYS6 TRANSCRIPTION FACTOR (EUROFUNG)"/>
    <property type="match status" value="1"/>
</dbReference>
<evidence type="ECO:0000313" key="4">
    <source>
        <dbReference type="Proteomes" id="UP000738349"/>
    </source>
</evidence>
<feature type="non-terminal residue" evidence="3">
    <location>
        <position position="367"/>
    </location>
</feature>
<dbReference type="PANTHER" id="PTHR37534">
    <property type="entry name" value="TRANSCRIPTIONAL ACTIVATOR PROTEIN UGA3"/>
    <property type="match status" value="1"/>
</dbReference>
<gene>
    <name evidence="3" type="ORF">EDB81DRAFT_632211</name>
</gene>
<organism evidence="3 4">
    <name type="scientific">Dactylonectria macrodidyma</name>
    <dbReference type="NCBI Taxonomy" id="307937"/>
    <lineage>
        <taxon>Eukaryota</taxon>
        <taxon>Fungi</taxon>
        <taxon>Dikarya</taxon>
        <taxon>Ascomycota</taxon>
        <taxon>Pezizomycotina</taxon>
        <taxon>Sordariomycetes</taxon>
        <taxon>Hypocreomycetidae</taxon>
        <taxon>Hypocreales</taxon>
        <taxon>Nectriaceae</taxon>
        <taxon>Dactylonectria</taxon>
    </lineage>
</organism>
<sequence>GFPLKNRREAQCLIHYIQELASWVDICDPSQNFRLEVPKQATQFPLLAYSILAFSSRHLELMIGKADQSCEDYHSMALRLLIPILDDPVGALNENLLAAVVLLRLYEEMSEVDASIHLIGSSRLLNGVSNFAAQGGLGEAASWIVLRQDLHVSLVKSEPMRLNLESYNYSESYNDVTDAAFANRIIHLCCKVVAYGTSRDTALDRDTWTQLREGITAWHESIPWQFRPYYADDNNSDSQQAKTNSVFPSQLNDILVLGFQHYYLAKAFLDIFDPRAWNPGFEAVEHRQTADKSILANLRMATGIAIQNASVVGAQFTIHHTLHACGTYFKSAAEQQEILGFLNHMSKTTGWPTKRLRDKLIKVWYKS</sequence>
<dbReference type="EMBL" id="JAGMUV010000001">
    <property type="protein sequence ID" value="KAH7176388.1"/>
    <property type="molecule type" value="Genomic_DNA"/>
</dbReference>
<dbReference type="GO" id="GO:0003700">
    <property type="term" value="F:DNA-binding transcription factor activity"/>
    <property type="evidence" value="ECO:0007669"/>
    <property type="project" value="TreeGrafter"/>
</dbReference>
<evidence type="ECO:0008006" key="5">
    <source>
        <dbReference type="Google" id="ProtNLM"/>
    </source>
</evidence>
<protein>
    <recommendedName>
        <fullName evidence="5">ARCA protein</fullName>
    </recommendedName>
</protein>
<evidence type="ECO:0000313" key="3">
    <source>
        <dbReference type="EMBL" id="KAH7176388.1"/>
    </source>
</evidence>
<dbReference type="GO" id="GO:0005634">
    <property type="term" value="C:nucleus"/>
    <property type="evidence" value="ECO:0007669"/>
    <property type="project" value="UniProtKB-SubCell"/>
</dbReference>
<dbReference type="OrthoDB" id="4525710at2759"/>
<evidence type="ECO:0000256" key="2">
    <source>
        <dbReference type="ARBA" id="ARBA00023242"/>
    </source>
</evidence>
<evidence type="ECO:0000256" key="1">
    <source>
        <dbReference type="ARBA" id="ARBA00004123"/>
    </source>
</evidence>
<reference evidence="3" key="1">
    <citation type="journal article" date="2021" name="Nat. Commun.">
        <title>Genetic determinants of endophytism in the Arabidopsis root mycobiome.</title>
        <authorList>
            <person name="Mesny F."/>
            <person name="Miyauchi S."/>
            <person name="Thiergart T."/>
            <person name="Pickel B."/>
            <person name="Atanasova L."/>
            <person name="Karlsson M."/>
            <person name="Huettel B."/>
            <person name="Barry K.W."/>
            <person name="Haridas S."/>
            <person name="Chen C."/>
            <person name="Bauer D."/>
            <person name="Andreopoulos W."/>
            <person name="Pangilinan J."/>
            <person name="LaButti K."/>
            <person name="Riley R."/>
            <person name="Lipzen A."/>
            <person name="Clum A."/>
            <person name="Drula E."/>
            <person name="Henrissat B."/>
            <person name="Kohler A."/>
            <person name="Grigoriev I.V."/>
            <person name="Martin F.M."/>
            <person name="Hacquard S."/>
        </authorList>
    </citation>
    <scope>NUCLEOTIDE SEQUENCE</scope>
    <source>
        <strain evidence="3">MPI-CAGE-AT-0147</strain>
    </source>
</reference>